<keyword evidence="3" id="KW-1185">Reference proteome</keyword>
<name>A0A9P9Z736_9POAL</name>
<dbReference type="Proteomes" id="UP001151287">
    <property type="component" value="Unassembled WGS sequence"/>
</dbReference>
<dbReference type="GO" id="GO:0009313">
    <property type="term" value="P:oligosaccharide catabolic process"/>
    <property type="evidence" value="ECO:0007669"/>
    <property type="project" value="TreeGrafter"/>
</dbReference>
<evidence type="ECO:0000313" key="2">
    <source>
        <dbReference type="EMBL" id="KAJ1683081.1"/>
    </source>
</evidence>
<organism evidence="2 3">
    <name type="scientific">Rhynchospora breviuscula</name>
    <dbReference type="NCBI Taxonomy" id="2022672"/>
    <lineage>
        <taxon>Eukaryota</taxon>
        <taxon>Viridiplantae</taxon>
        <taxon>Streptophyta</taxon>
        <taxon>Embryophyta</taxon>
        <taxon>Tracheophyta</taxon>
        <taxon>Spermatophyta</taxon>
        <taxon>Magnoliopsida</taxon>
        <taxon>Liliopsida</taxon>
        <taxon>Poales</taxon>
        <taxon>Cyperaceae</taxon>
        <taxon>Cyperoideae</taxon>
        <taxon>Rhynchosporeae</taxon>
        <taxon>Rhynchospora</taxon>
    </lineage>
</organism>
<dbReference type="SUPFAM" id="SSF51445">
    <property type="entry name" value="(Trans)glycosidases"/>
    <property type="match status" value="1"/>
</dbReference>
<dbReference type="Gene3D" id="3.90.400.10">
    <property type="entry name" value="Oligo-1,6-glucosidase, Domain 2"/>
    <property type="match status" value="1"/>
</dbReference>
<accession>A0A9P9Z736</accession>
<comment type="caution">
    <text evidence="2">The sequence shown here is derived from an EMBL/GenBank/DDBJ whole genome shotgun (WGS) entry which is preliminary data.</text>
</comment>
<dbReference type="InterPro" id="IPR017853">
    <property type="entry name" value="GH"/>
</dbReference>
<dbReference type="Gene3D" id="3.20.20.80">
    <property type="entry name" value="Glycosidases"/>
    <property type="match status" value="1"/>
</dbReference>
<dbReference type="PANTHER" id="PTHR10357">
    <property type="entry name" value="ALPHA-AMYLASE FAMILY MEMBER"/>
    <property type="match status" value="1"/>
</dbReference>
<dbReference type="SMART" id="SM00642">
    <property type="entry name" value="Aamy"/>
    <property type="match status" value="1"/>
</dbReference>
<proteinExistence type="predicted"/>
<protein>
    <recommendedName>
        <fullName evidence="1">Glycosyl hydrolase family 13 catalytic domain-containing protein</fullName>
    </recommendedName>
</protein>
<dbReference type="InterPro" id="IPR006047">
    <property type="entry name" value="GH13_cat_dom"/>
</dbReference>
<feature type="domain" description="Glycosyl hydrolase family 13 catalytic" evidence="1">
    <location>
        <begin position="2"/>
        <end position="356"/>
    </location>
</feature>
<dbReference type="PANTHER" id="PTHR10357:SF179">
    <property type="entry name" value="NEUTRAL AND BASIC AMINO ACID TRANSPORT PROTEIN RBAT"/>
    <property type="match status" value="1"/>
</dbReference>
<dbReference type="Pfam" id="PF00128">
    <property type="entry name" value="Alpha-amylase"/>
    <property type="match status" value="1"/>
</dbReference>
<dbReference type="AlphaFoldDB" id="A0A9P9Z736"/>
<reference evidence="2" key="1">
    <citation type="journal article" date="2022" name="Cell">
        <title>Repeat-based holocentromeres influence genome architecture and karyotype evolution.</title>
        <authorList>
            <person name="Hofstatter P.G."/>
            <person name="Thangavel G."/>
            <person name="Lux T."/>
            <person name="Neumann P."/>
            <person name="Vondrak T."/>
            <person name="Novak P."/>
            <person name="Zhang M."/>
            <person name="Costa L."/>
            <person name="Castellani M."/>
            <person name="Scott A."/>
            <person name="Toegelov H."/>
            <person name="Fuchs J."/>
            <person name="Mata-Sucre Y."/>
            <person name="Dias Y."/>
            <person name="Vanzela A.L.L."/>
            <person name="Huettel B."/>
            <person name="Almeida C.C.S."/>
            <person name="Simkova H."/>
            <person name="Souza G."/>
            <person name="Pedrosa-Harand A."/>
            <person name="Macas J."/>
            <person name="Mayer K.F.X."/>
            <person name="Houben A."/>
            <person name="Marques A."/>
        </authorList>
    </citation>
    <scope>NUCLEOTIDE SEQUENCE</scope>
    <source>
        <strain evidence="2">RhyBre1mFocal</strain>
    </source>
</reference>
<gene>
    <name evidence="2" type="ORF">LUZ63_021697</name>
</gene>
<dbReference type="OrthoDB" id="564399at2759"/>
<evidence type="ECO:0000313" key="3">
    <source>
        <dbReference type="Proteomes" id="UP001151287"/>
    </source>
</evidence>
<sequence length="481" mass="53449">MADGGYDVADYRDIDPRYGTLADLDRLVVDAHARGIRIVADIVGNHTSIEHPWFREALDARVGSPARARYHFADGRGVNGELPPNNWVCAFGGPAWTRLADGQWYLHTFAPEQPDLNWSEPTVVDEFADILRFWFDRGIDGVRADAIPAMAKVPGLPDADYDPTLGFRSGEWATAPHWDVDHVHEVAAAWRRVADEYDDRLLIAEAVVRDPQRLALYVRPDEFDTAFNFDFLRAGWDAGRLRETITASLETFRAVGATVSWMLSSHDETRHRTRFGRADTRPASMATDTDVDTDLDLGLRRARAAVLLMYALPGMAWIYQGEELGLPEVADLPDDVLQDPTWARSGFTRRGRDGCRVPLPWGGDRPPYDFGPPSSSPWLPQPSGWSDLTVTAQSGDPSSMLELYRRAAAVRRSRPALAGGEFVWDPESSDVLSFRRGDDVRCLVSFSDRPLKLGGGTVLLASDEIVRGMLPPHAAAWIALD</sequence>
<dbReference type="EMBL" id="JAMQYH010000377">
    <property type="protein sequence ID" value="KAJ1683081.1"/>
    <property type="molecule type" value="Genomic_DNA"/>
</dbReference>
<dbReference type="GO" id="GO:0004556">
    <property type="term" value="F:alpha-amylase activity"/>
    <property type="evidence" value="ECO:0007669"/>
    <property type="project" value="TreeGrafter"/>
</dbReference>
<dbReference type="InterPro" id="IPR045857">
    <property type="entry name" value="O16G_dom_2"/>
</dbReference>
<evidence type="ECO:0000259" key="1">
    <source>
        <dbReference type="SMART" id="SM00642"/>
    </source>
</evidence>